<name>A0A1H2Y0J9_9BACL</name>
<dbReference type="PANTHER" id="PTHR14097:SF7">
    <property type="entry name" value="OXIDOREDUCTASE HTATIP2"/>
    <property type="match status" value="1"/>
</dbReference>
<dbReference type="STRING" id="1048340.SAMN05444487_108121"/>
<dbReference type="CDD" id="cd05250">
    <property type="entry name" value="CC3_like_SDR_a"/>
    <property type="match status" value="1"/>
</dbReference>
<evidence type="ECO:0000313" key="5">
    <source>
        <dbReference type="Proteomes" id="UP000198534"/>
    </source>
</evidence>
<evidence type="ECO:0000259" key="3">
    <source>
        <dbReference type="Pfam" id="PF01370"/>
    </source>
</evidence>
<dbReference type="InterPro" id="IPR001509">
    <property type="entry name" value="Epimerase_deHydtase"/>
</dbReference>
<organism evidence="4 5">
    <name type="scientific">Marininema mesophilum</name>
    <dbReference type="NCBI Taxonomy" id="1048340"/>
    <lineage>
        <taxon>Bacteria</taxon>
        <taxon>Bacillati</taxon>
        <taxon>Bacillota</taxon>
        <taxon>Bacilli</taxon>
        <taxon>Bacillales</taxon>
        <taxon>Thermoactinomycetaceae</taxon>
        <taxon>Marininema</taxon>
    </lineage>
</organism>
<evidence type="ECO:0000256" key="1">
    <source>
        <dbReference type="ARBA" id="ARBA00004370"/>
    </source>
</evidence>
<gene>
    <name evidence="4" type="ORF">SAMN05444487_108121</name>
</gene>
<dbReference type="GO" id="GO:0016020">
    <property type="term" value="C:membrane"/>
    <property type="evidence" value="ECO:0007669"/>
    <property type="project" value="UniProtKB-SubCell"/>
</dbReference>
<dbReference type="Gene3D" id="3.40.50.720">
    <property type="entry name" value="NAD(P)-binding Rossmann-like Domain"/>
    <property type="match status" value="1"/>
</dbReference>
<dbReference type="SUPFAM" id="SSF51735">
    <property type="entry name" value="NAD(P)-binding Rossmann-fold domains"/>
    <property type="match status" value="1"/>
</dbReference>
<proteinExistence type="predicted"/>
<sequence length="226" mass="25432">MTQKHAMVAGASGLVGSNLVPLLLESPAYNKVTLLLRRELPIHHPKLVQCIVNFDYLEEEDLSFPAEDVFCCLGTTIKIAKTQEAFRRVDLEYPLAIARLAKQHQTKRFLIITAVGSDPHSLFFYNRVKGELEASLRRLHFPALHILHPSLLLGERKEKRAGELFAGKWMPRLSPIMQGPLKKYRAIHSNTVAKAMFTIAQSEAQGVAIYESDELMRIASTIQMKG</sequence>
<dbReference type="PANTHER" id="PTHR14097">
    <property type="entry name" value="OXIDOREDUCTASE HTATIP2"/>
    <property type="match status" value="1"/>
</dbReference>
<dbReference type="InterPro" id="IPR036291">
    <property type="entry name" value="NAD(P)-bd_dom_sf"/>
</dbReference>
<dbReference type="EMBL" id="FNNQ01000008">
    <property type="protein sequence ID" value="SDW98677.1"/>
    <property type="molecule type" value="Genomic_DNA"/>
</dbReference>
<keyword evidence="5" id="KW-1185">Reference proteome</keyword>
<dbReference type="Pfam" id="PF01370">
    <property type="entry name" value="Epimerase"/>
    <property type="match status" value="1"/>
</dbReference>
<dbReference type="AlphaFoldDB" id="A0A1H2Y0J9"/>
<protein>
    <submittedName>
        <fullName evidence="4">Uncharacterized conserved protein YbjT, contains NAD(P)-binding and DUF2867 domains</fullName>
    </submittedName>
</protein>
<feature type="domain" description="NAD-dependent epimerase/dehydratase" evidence="3">
    <location>
        <begin position="7"/>
        <end position="112"/>
    </location>
</feature>
<evidence type="ECO:0000256" key="2">
    <source>
        <dbReference type="ARBA" id="ARBA00023136"/>
    </source>
</evidence>
<accession>A0A1H2Y0J9</accession>
<evidence type="ECO:0000313" key="4">
    <source>
        <dbReference type="EMBL" id="SDW98677.1"/>
    </source>
</evidence>
<keyword evidence="2" id="KW-0472">Membrane</keyword>
<dbReference type="Proteomes" id="UP000198534">
    <property type="component" value="Unassembled WGS sequence"/>
</dbReference>
<dbReference type="OrthoDB" id="9798632at2"/>
<reference evidence="4 5" key="1">
    <citation type="submission" date="2016-10" db="EMBL/GenBank/DDBJ databases">
        <authorList>
            <person name="de Groot N.N."/>
        </authorList>
    </citation>
    <scope>NUCLEOTIDE SEQUENCE [LARGE SCALE GENOMIC DNA]</scope>
    <source>
        <strain evidence="4 5">DSM 45610</strain>
    </source>
</reference>
<comment type="subcellular location">
    <subcellularLocation>
        <location evidence="1">Membrane</location>
    </subcellularLocation>
</comment>
<dbReference type="RefSeq" id="WP_091739812.1">
    <property type="nucleotide sequence ID" value="NZ_FNNQ01000008.1"/>
</dbReference>